<accession>A0A0P1BM45</accession>
<evidence type="ECO:0000313" key="1">
    <source>
        <dbReference type="EMBL" id="CEH16955.1"/>
    </source>
</evidence>
<evidence type="ECO:0000313" key="2">
    <source>
        <dbReference type="Proteomes" id="UP000054845"/>
    </source>
</evidence>
<organism evidence="1 2">
    <name type="scientific">Ceraceosorus bombacis</name>
    <dbReference type="NCBI Taxonomy" id="401625"/>
    <lineage>
        <taxon>Eukaryota</taxon>
        <taxon>Fungi</taxon>
        <taxon>Dikarya</taxon>
        <taxon>Basidiomycota</taxon>
        <taxon>Ustilaginomycotina</taxon>
        <taxon>Exobasidiomycetes</taxon>
        <taxon>Ceraceosorales</taxon>
        <taxon>Ceraceosoraceae</taxon>
        <taxon>Ceraceosorus</taxon>
    </lineage>
</organism>
<protein>
    <submittedName>
        <fullName evidence="1">Uncharacterized protein</fullName>
    </submittedName>
</protein>
<dbReference type="EMBL" id="CCYA01000253">
    <property type="protein sequence ID" value="CEH16955.1"/>
    <property type="molecule type" value="Genomic_DNA"/>
</dbReference>
<proteinExistence type="predicted"/>
<reference evidence="1 2" key="1">
    <citation type="submission" date="2014-09" db="EMBL/GenBank/DDBJ databases">
        <authorList>
            <person name="Magalhaes I.L.F."/>
            <person name="Oliveira U."/>
            <person name="Santos F.R."/>
            <person name="Vidigal T.H.D.A."/>
            <person name="Brescovit A.D."/>
            <person name="Santos A.J."/>
        </authorList>
    </citation>
    <scope>NUCLEOTIDE SEQUENCE [LARGE SCALE GENOMIC DNA]</scope>
</reference>
<keyword evidence="2" id="KW-1185">Reference proteome</keyword>
<name>A0A0P1BM45_9BASI</name>
<dbReference type="Proteomes" id="UP000054845">
    <property type="component" value="Unassembled WGS sequence"/>
</dbReference>
<dbReference type="AlphaFoldDB" id="A0A0P1BM45"/>
<sequence length="84" mass="9410">MDRIARSPTPPFWQSQSRFAFLFQSSEQGILSTFGPGPSQATFSSSDYFRAWRVCAVLQDDRLETSFGPLAVHPSPLSCRILLL</sequence>